<accession>A0A8J7DL78</accession>
<dbReference type="Proteomes" id="UP000654482">
    <property type="component" value="Unassembled WGS sequence"/>
</dbReference>
<reference evidence="2" key="1">
    <citation type="submission" date="2020-10" db="EMBL/GenBank/DDBJ databases">
        <authorList>
            <person name="Castelo-Branco R."/>
            <person name="Eusebio N."/>
            <person name="Adriana R."/>
            <person name="Vieira A."/>
            <person name="Brugerolle De Fraissinette N."/>
            <person name="Rezende De Castro R."/>
            <person name="Schneider M.P."/>
            <person name="Vasconcelos V."/>
            <person name="Leao P.N."/>
        </authorList>
    </citation>
    <scope>NUCLEOTIDE SEQUENCE</scope>
    <source>
        <strain evidence="2">LEGE 07157</strain>
    </source>
</reference>
<evidence type="ECO:0000313" key="3">
    <source>
        <dbReference type="Proteomes" id="UP000654482"/>
    </source>
</evidence>
<dbReference type="EMBL" id="JADEWZ010000001">
    <property type="protein sequence ID" value="MBE9114368.1"/>
    <property type="molecule type" value="Genomic_DNA"/>
</dbReference>
<evidence type="ECO:0000313" key="2">
    <source>
        <dbReference type="EMBL" id="MBE9114368.1"/>
    </source>
</evidence>
<sequence length="181" mass="19955">MTSPKTFLLLSLFSVPLLSESLFPSRLEAQNASLEIQLVDTLFVPPNNGTPHSTVGGASRDSKRCVADDLDRPGFSVLMPQTIQTEAEHPTFAVYIPKTVATKLFITVRDATEEYDYHGEVAMPDTPGKFQVRLSSDAPALEPNQTYRWSLGLKCQQTIDPSDPTFHGTIQRVDSSQVSSR</sequence>
<feature type="compositionally biased region" description="Polar residues" evidence="1">
    <location>
        <begin position="172"/>
        <end position="181"/>
    </location>
</feature>
<name>A0A8J7DL78_9CYAN</name>
<dbReference type="InterPro" id="IPR010328">
    <property type="entry name" value="DUF928"/>
</dbReference>
<keyword evidence="3" id="KW-1185">Reference proteome</keyword>
<gene>
    <name evidence="2" type="ORF">IQ249_00505</name>
</gene>
<dbReference type="AlphaFoldDB" id="A0A8J7DL78"/>
<dbReference type="Pfam" id="PF06051">
    <property type="entry name" value="DUF928"/>
    <property type="match status" value="1"/>
</dbReference>
<dbReference type="RefSeq" id="WP_194027450.1">
    <property type="nucleotide sequence ID" value="NZ_JADEWZ010000001.1"/>
</dbReference>
<protein>
    <submittedName>
        <fullName evidence="2">DUF928 domain-containing protein</fullName>
    </submittedName>
</protein>
<feature type="region of interest" description="Disordered" evidence="1">
    <location>
        <begin position="162"/>
        <end position="181"/>
    </location>
</feature>
<organism evidence="2 3">
    <name type="scientific">Lusitaniella coriacea LEGE 07157</name>
    <dbReference type="NCBI Taxonomy" id="945747"/>
    <lineage>
        <taxon>Bacteria</taxon>
        <taxon>Bacillati</taxon>
        <taxon>Cyanobacteriota</taxon>
        <taxon>Cyanophyceae</taxon>
        <taxon>Spirulinales</taxon>
        <taxon>Lusitaniellaceae</taxon>
        <taxon>Lusitaniella</taxon>
    </lineage>
</organism>
<comment type="caution">
    <text evidence="2">The sequence shown here is derived from an EMBL/GenBank/DDBJ whole genome shotgun (WGS) entry which is preliminary data.</text>
</comment>
<evidence type="ECO:0000256" key="1">
    <source>
        <dbReference type="SAM" id="MobiDB-lite"/>
    </source>
</evidence>
<proteinExistence type="predicted"/>